<dbReference type="PROSITE" id="PS50014">
    <property type="entry name" value="BROMODOMAIN_2"/>
    <property type="match status" value="1"/>
</dbReference>
<evidence type="ECO:0000259" key="3">
    <source>
        <dbReference type="PROSITE" id="PS50014"/>
    </source>
</evidence>
<dbReference type="InterPro" id="IPR036427">
    <property type="entry name" value="Bromodomain-like_sf"/>
</dbReference>
<organism evidence="4 5">
    <name type="scientific">Datura stramonium</name>
    <name type="common">Jimsonweed</name>
    <name type="synonym">Common thornapple</name>
    <dbReference type="NCBI Taxonomy" id="4076"/>
    <lineage>
        <taxon>Eukaryota</taxon>
        <taxon>Viridiplantae</taxon>
        <taxon>Streptophyta</taxon>
        <taxon>Embryophyta</taxon>
        <taxon>Tracheophyta</taxon>
        <taxon>Spermatophyta</taxon>
        <taxon>Magnoliopsida</taxon>
        <taxon>eudicotyledons</taxon>
        <taxon>Gunneridae</taxon>
        <taxon>Pentapetalae</taxon>
        <taxon>asterids</taxon>
        <taxon>lamiids</taxon>
        <taxon>Solanales</taxon>
        <taxon>Solanaceae</taxon>
        <taxon>Solanoideae</taxon>
        <taxon>Datureae</taxon>
        <taxon>Datura</taxon>
    </lineage>
</organism>
<protein>
    <recommendedName>
        <fullName evidence="3">Bromo domain-containing protein</fullName>
    </recommendedName>
</protein>
<evidence type="ECO:0000256" key="2">
    <source>
        <dbReference type="PROSITE-ProRule" id="PRU00035"/>
    </source>
</evidence>
<sequence>GNPEYIQQIKQYMDLQIIQNKLEQDAYSNLKIVNFFRDLWLMFNNIIIYYPTETQQHSAALELRVIVVREMGRKPFFPREIMCGLAAVGNPMLAKQKLEKRTYKMRSRAQEAGVLSRGVRD</sequence>
<reference evidence="4 5" key="1">
    <citation type="journal article" date="2021" name="BMC Genomics">
        <title>Datura genome reveals duplications of psychoactive alkaloid biosynthetic genes and high mutation rate following tissue culture.</title>
        <authorList>
            <person name="Rajewski A."/>
            <person name="Carter-House D."/>
            <person name="Stajich J."/>
            <person name="Litt A."/>
        </authorList>
    </citation>
    <scope>NUCLEOTIDE SEQUENCE [LARGE SCALE GENOMIC DNA]</scope>
    <source>
        <strain evidence="4">AR-01</strain>
    </source>
</reference>
<dbReference type="CDD" id="cd04369">
    <property type="entry name" value="Bromodomain"/>
    <property type="match status" value="1"/>
</dbReference>
<dbReference type="Proteomes" id="UP000823775">
    <property type="component" value="Unassembled WGS sequence"/>
</dbReference>
<proteinExistence type="predicted"/>
<dbReference type="Pfam" id="PF00439">
    <property type="entry name" value="Bromodomain"/>
    <property type="match status" value="1"/>
</dbReference>
<dbReference type="PANTHER" id="PTHR37888">
    <property type="entry name" value="DNA-BINDING BROMODOMAIN-CONTAINING PROTEIN"/>
    <property type="match status" value="1"/>
</dbReference>
<accession>A0ABS8Y623</accession>
<dbReference type="EMBL" id="JACEIK010032670">
    <property type="protein sequence ID" value="MCE5166801.1"/>
    <property type="molecule type" value="Genomic_DNA"/>
</dbReference>
<keyword evidence="1 2" id="KW-0103">Bromodomain</keyword>
<dbReference type="PANTHER" id="PTHR37888:SF11">
    <property type="entry name" value="DNA-BINDING BROMODOMAIN-CONTAINING PROTEIN"/>
    <property type="match status" value="1"/>
</dbReference>
<evidence type="ECO:0000256" key="1">
    <source>
        <dbReference type="ARBA" id="ARBA00023117"/>
    </source>
</evidence>
<dbReference type="InterPro" id="IPR001487">
    <property type="entry name" value="Bromodomain"/>
</dbReference>
<gene>
    <name evidence="4" type="ORF">HAX54_026874</name>
</gene>
<evidence type="ECO:0000313" key="4">
    <source>
        <dbReference type="EMBL" id="MCE5166801.1"/>
    </source>
</evidence>
<evidence type="ECO:0000313" key="5">
    <source>
        <dbReference type="Proteomes" id="UP000823775"/>
    </source>
</evidence>
<name>A0ABS8Y623_DATST</name>
<dbReference type="SUPFAM" id="SSF47370">
    <property type="entry name" value="Bromodomain"/>
    <property type="match status" value="1"/>
</dbReference>
<dbReference type="Gene3D" id="1.20.920.10">
    <property type="entry name" value="Bromodomain-like"/>
    <property type="match status" value="1"/>
</dbReference>
<feature type="domain" description="Bromo" evidence="3">
    <location>
        <begin position="1"/>
        <end position="57"/>
    </location>
</feature>
<comment type="caution">
    <text evidence="4">The sequence shown here is derived from an EMBL/GenBank/DDBJ whole genome shotgun (WGS) entry which is preliminary data.</text>
</comment>
<keyword evidence="5" id="KW-1185">Reference proteome</keyword>
<feature type="non-terminal residue" evidence="4">
    <location>
        <position position="1"/>
    </location>
</feature>